<dbReference type="InterPro" id="IPR050832">
    <property type="entry name" value="Bact_Acetyltransf"/>
</dbReference>
<dbReference type="Proteomes" id="UP000677913">
    <property type="component" value="Unassembled WGS sequence"/>
</dbReference>
<dbReference type="AlphaFoldDB" id="A0A8J8BDM7"/>
<evidence type="ECO:0000313" key="4">
    <source>
        <dbReference type="EMBL" id="MBS2964326.1"/>
    </source>
</evidence>
<dbReference type="PANTHER" id="PTHR43877:SF2">
    <property type="entry name" value="AMINOALKYLPHOSPHONATE N-ACETYLTRANSFERASE-RELATED"/>
    <property type="match status" value="1"/>
</dbReference>
<evidence type="ECO:0000259" key="3">
    <source>
        <dbReference type="PROSITE" id="PS51186"/>
    </source>
</evidence>
<keyword evidence="2" id="KW-0012">Acyltransferase</keyword>
<dbReference type="Gene3D" id="3.40.630.30">
    <property type="match status" value="1"/>
</dbReference>
<evidence type="ECO:0000313" key="5">
    <source>
        <dbReference type="Proteomes" id="UP000677913"/>
    </source>
</evidence>
<dbReference type="InterPro" id="IPR000182">
    <property type="entry name" value="GNAT_dom"/>
</dbReference>
<gene>
    <name evidence="4" type="ORF">KGA66_14795</name>
</gene>
<sequence length="153" mass="16774">MITIEPVPVDDEELAKLRQELRADISARYPDVGADSDEHLTDDIRFLLMRENGTPIGCCALQPNRASGLEGLELKRMYVVPTSRGTTAAGRLLAAAEALARRLGAPRIYLETGTGQPEAIRFYERSGYTTIPLYPPYIGSPLSVSYEKAFEAG</sequence>
<dbReference type="EMBL" id="JAGSXH010000047">
    <property type="protein sequence ID" value="MBS2964326.1"/>
    <property type="molecule type" value="Genomic_DNA"/>
</dbReference>
<dbReference type="GO" id="GO:0016747">
    <property type="term" value="F:acyltransferase activity, transferring groups other than amino-acyl groups"/>
    <property type="evidence" value="ECO:0007669"/>
    <property type="project" value="InterPro"/>
</dbReference>
<name>A0A8J8BDM7_9ACTN</name>
<dbReference type="RefSeq" id="WP_211468687.1">
    <property type="nucleotide sequence ID" value="NZ_JAGSXH010000047.1"/>
</dbReference>
<protein>
    <submittedName>
        <fullName evidence="4">GNAT family N-acetyltransferase</fullName>
    </submittedName>
</protein>
<comment type="caution">
    <text evidence="4">The sequence shown here is derived from an EMBL/GenBank/DDBJ whole genome shotgun (WGS) entry which is preliminary data.</text>
</comment>
<dbReference type="PANTHER" id="PTHR43877">
    <property type="entry name" value="AMINOALKYLPHOSPHONATE N-ACETYLTRANSFERASE-RELATED-RELATED"/>
    <property type="match status" value="1"/>
</dbReference>
<accession>A0A8J8BDM7</accession>
<dbReference type="InterPro" id="IPR016181">
    <property type="entry name" value="Acyl_CoA_acyltransferase"/>
</dbReference>
<reference evidence="4" key="1">
    <citation type="submission" date="2021-04" db="EMBL/GenBank/DDBJ databases">
        <title>Genome based classification of Actinospica acidithermotolerans sp. nov., an actinobacterium isolated from an Indonesian hot spring.</title>
        <authorList>
            <person name="Kusuma A.B."/>
            <person name="Putra K.E."/>
            <person name="Nafisah S."/>
            <person name="Loh J."/>
            <person name="Nouioui I."/>
            <person name="Goodfellow M."/>
        </authorList>
    </citation>
    <scope>NUCLEOTIDE SEQUENCE</scope>
    <source>
        <strain evidence="4">DSM 45618</strain>
    </source>
</reference>
<dbReference type="SUPFAM" id="SSF55729">
    <property type="entry name" value="Acyl-CoA N-acyltransferases (Nat)"/>
    <property type="match status" value="1"/>
</dbReference>
<evidence type="ECO:0000256" key="2">
    <source>
        <dbReference type="ARBA" id="ARBA00023315"/>
    </source>
</evidence>
<keyword evidence="1" id="KW-0808">Transferase</keyword>
<feature type="domain" description="N-acetyltransferase" evidence="3">
    <location>
        <begin position="2"/>
        <end position="151"/>
    </location>
</feature>
<dbReference type="PROSITE" id="PS51186">
    <property type="entry name" value="GNAT"/>
    <property type="match status" value="1"/>
</dbReference>
<organism evidence="4 5">
    <name type="scientific">Actinocrinis puniceicyclus</name>
    <dbReference type="NCBI Taxonomy" id="977794"/>
    <lineage>
        <taxon>Bacteria</taxon>
        <taxon>Bacillati</taxon>
        <taxon>Actinomycetota</taxon>
        <taxon>Actinomycetes</taxon>
        <taxon>Catenulisporales</taxon>
        <taxon>Actinospicaceae</taxon>
        <taxon>Actinocrinis</taxon>
    </lineage>
</organism>
<keyword evidence="5" id="KW-1185">Reference proteome</keyword>
<proteinExistence type="predicted"/>
<evidence type="ECO:0000256" key="1">
    <source>
        <dbReference type="ARBA" id="ARBA00022679"/>
    </source>
</evidence>
<dbReference type="Pfam" id="PF00583">
    <property type="entry name" value="Acetyltransf_1"/>
    <property type="match status" value="1"/>
</dbReference>